<protein>
    <submittedName>
        <fullName evidence="4">FCGR3 protein</fullName>
    </submittedName>
</protein>
<dbReference type="PROSITE" id="PS50835">
    <property type="entry name" value="IG_LIKE"/>
    <property type="match status" value="1"/>
</dbReference>
<gene>
    <name evidence="4" type="primary">Fcgr3</name>
    <name evidence="4" type="ORF">MALELE_R15089</name>
</gene>
<keyword evidence="1" id="KW-0732">Signal</keyword>
<dbReference type="InterPro" id="IPR007110">
    <property type="entry name" value="Ig-like_dom"/>
</dbReference>
<feature type="non-terminal residue" evidence="4">
    <location>
        <position position="1"/>
    </location>
</feature>
<dbReference type="PANTHER" id="PTHR11481">
    <property type="entry name" value="IMMUNOGLOBULIN FC RECEPTOR"/>
    <property type="match status" value="1"/>
</dbReference>
<sequence>CPPEWLVLQVPMRKLLVGDSVTLRCRVWQNGSVTELRFYHGDKDLGESLHGTELSLSPLQLNHSGHYHCRGWVGVGLSQWAQSAKVTVRVHGEHPTGST</sequence>
<feature type="non-terminal residue" evidence="4">
    <location>
        <position position="99"/>
    </location>
</feature>
<dbReference type="Pfam" id="PF13895">
    <property type="entry name" value="Ig_2"/>
    <property type="match status" value="1"/>
</dbReference>
<dbReference type="InterPro" id="IPR036179">
    <property type="entry name" value="Ig-like_dom_sf"/>
</dbReference>
<evidence type="ECO:0000256" key="1">
    <source>
        <dbReference type="ARBA" id="ARBA00022729"/>
    </source>
</evidence>
<keyword evidence="2" id="KW-1015">Disulfide bond</keyword>
<name>A0A7K6H3I0_9PASS</name>
<dbReference type="EMBL" id="VZRP01019205">
    <property type="protein sequence ID" value="NWV69987.1"/>
    <property type="molecule type" value="Genomic_DNA"/>
</dbReference>
<dbReference type="SUPFAM" id="SSF48726">
    <property type="entry name" value="Immunoglobulin"/>
    <property type="match status" value="1"/>
</dbReference>
<dbReference type="GO" id="GO:0007166">
    <property type="term" value="P:cell surface receptor signaling pathway"/>
    <property type="evidence" value="ECO:0007669"/>
    <property type="project" value="TreeGrafter"/>
</dbReference>
<feature type="domain" description="Ig-like" evidence="3">
    <location>
        <begin position="3"/>
        <end position="70"/>
    </location>
</feature>
<reference evidence="4 5" key="1">
    <citation type="submission" date="2019-09" db="EMBL/GenBank/DDBJ databases">
        <title>Bird 10,000 Genomes (B10K) Project - Family phase.</title>
        <authorList>
            <person name="Zhang G."/>
        </authorList>
    </citation>
    <scope>NUCLEOTIDE SEQUENCE [LARGE SCALE GENOMIC DNA]</scope>
    <source>
        <strain evidence="4">B10K-DU-029-44</strain>
        <tissue evidence="4">Heart</tissue>
    </source>
</reference>
<dbReference type="SMART" id="SM00408">
    <property type="entry name" value="IGc2"/>
    <property type="match status" value="1"/>
</dbReference>
<evidence type="ECO:0000313" key="5">
    <source>
        <dbReference type="Proteomes" id="UP000564407"/>
    </source>
</evidence>
<dbReference type="Proteomes" id="UP000564407">
    <property type="component" value="Unassembled WGS sequence"/>
</dbReference>
<dbReference type="InterPro" id="IPR003599">
    <property type="entry name" value="Ig_sub"/>
</dbReference>
<dbReference type="SMART" id="SM00409">
    <property type="entry name" value="IG"/>
    <property type="match status" value="1"/>
</dbReference>
<dbReference type="AlphaFoldDB" id="A0A7K6H3I0"/>
<dbReference type="InterPro" id="IPR013783">
    <property type="entry name" value="Ig-like_fold"/>
</dbReference>
<keyword evidence="5" id="KW-1185">Reference proteome</keyword>
<dbReference type="InterPro" id="IPR050488">
    <property type="entry name" value="Ig_Fc_receptor"/>
</dbReference>
<dbReference type="Gene3D" id="2.60.40.10">
    <property type="entry name" value="Immunoglobulins"/>
    <property type="match status" value="1"/>
</dbReference>
<dbReference type="GO" id="GO:0004888">
    <property type="term" value="F:transmembrane signaling receptor activity"/>
    <property type="evidence" value="ECO:0007669"/>
    <property type="project" value="TreeGrafter"/>
</dbReference>
<dbReference type="GO" id="GO:0009897">
    <property type="term" value="C:external side of plasma membrane"/>
    <property type="evidence" value="ECO:0007669"/>
    <property type="project" value="TreeGrafter"/>
</dbReference>
<comment type="caution">
    <text evidence="4">The sequence shown here is derived from an EMBL/GenBank/DDBJ whole genome shotgun (WGS) entry which is preliminary data.</text>
</comment>
<organism evidence="4 5">
    <name type="scientific">Malurus elegans</name>
    <name type="common">Red-winged fairywren</name>
    <dbReference type="NCBI Taxonomy" id="720584"/>
    <lineage>
        <taxon>Eukaryota</taxon>
        <taxon>Metazoa</taxon>
        <taxon>Chordata</taxon>
        <taxon>Craniata</taxon>
        <taxon>Vertebrata</taxon>
        <taxon>Euteleostomi</taxon>
        <taxon>Archelosauria</taxon>
        <taxon>Archosauria</taxon>
        <taxon>Dinosauria</taxon>
        <taxon>Saurischia</taxon>
        <taxon>Theropoda</taxon>
        <taxon>Coelurosauria</taxon>
        <taxon>Aves</taxon>
        <taxon>Neognathae</taxon>
        <taxon>Neoaves</taxon>
        <taxon>Telluraves</taxon>
        <taxon>Australaves</taxon>
        <taxon>Passeriformes</taxon>
        <taxon>Meliphagoidea</taxon>
        <taxon>Maluridae</taxon>
        <taxon>Malurus</taxon>
    </lineage>
</organism>
<evidence type="ECO:0000259" key="3">
    <source>
        <dbReference type="PROSITE" id="PS50835"/>
    </source>
</evidence>
<accession>A0A7K6H3I0</accession>
<evidence type="ECO:0000256" key="2">
    <source>
        <dbReference type="ARBA" id="ARBA00023157"/>
    </source>
</evidence>
<evidence type="ECO:0000313" key="4">
    <source>
        <dbReference type="EMBL" id="NWV69987.1"/>
    </source>
</evidence>
<dbReference type="GO" id="GO:0006955">
    <property type="term" value="P:immune response"/>
    <property type="evidence" value="ECO:0007669"/>
    <property type="project" value="TreeGrafter"/>
</dbReference>
<dbReference type="PANTHER" id="PTHR11481:SF64">
    <property type="entry name" value="FC RECEPTOR-LIKE PROTEIN 4"/>
    <property type="match status" value="1"/>
</dbReference>
<proteinExistence type="predicted"/>
<dbReference type="InterPro" id="IPR003598">
    <property type="entry name" value="Ig_sub2"/>
</dbReference>